<reference evidence="15 16" key="1">
    <citation type="submission" date="2014-12" db="EMBL/GenBank/DDBJ databases">
        <title>Draft genome sequence of Terrisporobacter sp. 08-306576, isolated from the blood culture of a bacteremia patient.</title>
        <authorList>
            <person name="Lund L.C."/>
            <person name="Sydenham T.V."/>
            <person name="Hogh S.V."/>
            <person name="Skov M.N."/>
            <person name="Kemp M."/>
            <person name="Justesen U.S."/>
        </authorList>
    </citation>
    <scope>NUCLEOTIDE SEQUENCE [LARGE SCALE GENOMIC DNA]</scope>
    <source>
        <strain evidence="15 16">08-306576</strain>
    </source>
</reference>
<dbReference type="NCBIfam" id="TIGR00260">
    <property type="entry name" value="thrC"/>
    <property type="match status" value="1"/>
</dbReference>
<evidence type="ECO:0000256" key="10">
    <source>
        <dbReference type="ARBA" id="ARBA00049144"/>
    </source>
</evidence>
<dbReference type="SUPFAM" id="SSF53686">
    <property type="entry name" value="Tryptophan synthase beta subunit-like PLP-dependent enzymes"/>
    <property type="match status" value="1"/>
</dbReference>
<name>A0A0B3W1C7_9FIRM</name>
<dbReference type="RefSeq" id="WP_039680865.1">
    <property type="nucleotide sequence ID" value="NZ_JAWGXO010000004.1"/>
</dbReference>
<dbReference type="PROSITE" id="PS00165">
    <property type="entry name" value="DEHYDRATASE_SER_THR"/>
    <property type="match status" value="1"/>
</dbReference>
<dbReference type="InterPro" id="IPR000634">
    <property type="entry name" value="Ser/Thr_deHydtase_PyrdxlP-BS"/>
</dbReference>
<protein>
    <recommendedName>
        <fullName evidence="6 11">Threonine synthase</fullName>
        <ecNumber evidence="5 11">4.2.3.1</ecNumber>
    </recommendedName>
</protein>
<sequence length="493" mass="56288">MHFVSTRGCSEKIKGSKAIVNGLCSDGGLYVPTEFPYLKNELNKFINLSYKELCFEILKLFLDDFTENELKSCINKAYDDKFDTEIIAPTKKINDNYFLELYHGPTCAFKDMALTLMPHLLEKSLKKNDIKEDIVILTATSGDTGKAALEGFKDLDQIKIIVFFPEDGVSNIQKLQMRTQEGSNTHVVSINGNFDDAQSAVKNIFNDEEFNKFLLKNNYILSSANSINIGRLLPQIVYYFYSYLNLVRDKYIKLGDKINFVVPTGNFGNILAAYYAKLMGLPINKLICASNENNVLYDFFETGKYDKNRLLHLTTSPSMDILISSNLERLLFEVSNRDDKKVNLLINSLNAKGFYEIDEDMELNLSTFHGEYATEVEVKENINKVFKESNYLIDTHTCVAYTAYEKYKKINSEDVVTVIVSTASPYKFSKDVLSSLGKSVENLNEFDILEKLSLETNKKIPLPIKNLKTAKILHNRNCEKYQLKKEIENILKV</sequence>
<evidence type="ECO:0000256" key="1">
    <source>
        <dbReference type="ARBA" id="ARBA00001933"/>
    </source>
</evidence>
<evidence type="ECO:0000313" key="16">
    <source>
        <dbReference type="Proteomes" id="UP000031189"/>
    </source>
</evidence>
<dbReference type="PANTHER" id="PTHR43515:SF1">
    <property type="entry name" value="THREONINE SYNTHASE-LIKE 1"/>
    <property type="match status" value="1"/>
</dbReference>
<dbReference type="InterPro" id="IPR004450">
    <property type="entry name" value="Thr_synthase-like"/>
</dbReference>
<dbReference type="GO" id="GO:0004795">
    <property type="term" value="F:threonine synthase activity"/>
    <property type="evidence" value="ECO:0007669"/>
    <property type="project" value="UniProtKB-UniRule"/>
</dbReference>
<dbReference type="GO" id="GO:0009088">
    <property type="term" value="P:threonine biosynthetic process"/>
    <property type="evidence" value="ECO:0007669"/>
    <property type="project" value="UniProtKB-UniRule"/>
</dbReference>
<feature type="domain" description="Threonine synthase N-terminal" evidence="14">
    <location>
        <begin position="3"/>
        <end position="78"/>
    </location>
</feature>
<dbReference type="InterPro" id="IPR029144">
    <property type="entry name" value="Thr_synth_N"/>
</dbReference>
<evidence type="ECO:0000256" key="5">
    <source>
        <dbReference type="ARBA" id="ARBA00013028"/>
    </source>
</evidence>
<dbReference type="CDD" id="cd01560">
    <property type="entry name" value="Thr-synth_2"/>
    <property type="match status" value="1"/>
</dbReference>
<evidence type="ECO:0000256" key="12">
    <source>
        <dbReference type="PIRSR" id="PIRSR604450-51"/>
    </source>
</evidence>
<keyword evidence="8" id="KW-0791">Threonine biosynthesis</keyword>
<evidence type="ECO:0000256" key="9">
    <source>
        <dbReference type="ARBA" id="ARBA00022898"/>
    </source>
</evidence>
<dbReference type="OrthoDB" id="9763107at2"/>
<evidence type="ECO:0000313" key="15">
    <source>
        <dbReference type="EMBL" id="KHS56092.1"/>
    </source>
</evidence>
<evidence type="ECO:0000256" key="8">
    <source>
        <dbReference type="ARBA" id="ARBA00022697"/>
    </source>
</evidence>
<evidence type="ECO:0000256" key="3">
    <source>
        <dbReference type="ARBA" id="ARBA00004979"/>
    </source>
</evidence>
<evidence type="ECO:0000256" key="11">
    <source>
        <dbReference type="NCBIfam" id="TIGR00260"/>
    </source>
</evidence>
<dbReference type="GO" id="GO:0005737">
    <property type="term" value="C:cytoplasm"/>
    <property type="evidence" value="ECO:0007669"/>
    <property type="project" value="TreeGrafter"/>
</dbReference>
<proteinExistence type="inferred from homology"/>
<evidence type="ECO:0000256" key="7">
    <source>
        <dbReference type="ARBA" id="ARBA00022605"/>
    </source>
</evidence>
<dbReference type="Proteomes" id="UP000031189">
    <property type="component" value="Unassembled WGS sequence"/>
</dbReference>
<dbReference type="InterPro" id="IPR036052">
    <property type="entry name" value="TrpB-like_PALP_sf"/>
</dbReference>
<feature type="modified residue" description="N6-(pyridoxal phosphate)lysine" evidence="12">
    <location>
        <position position="110"/>
    </location>
</feature>
<comment type="function">
    <text evidence="2">Catalyzes the gamma-elimination of phosphate from L-phosphohomoserine and the beta-addition of water to produce L-threonine.</text>
</comment>
<evidence type="ECO:0000256" key="2">
    <source>
        <dbReference type="ARBA" id="ARBA00003648"/>
    </source>
</evidence>
<comment type="catalytic activity">
    <reaction evidence="10">
        <text>O-phospho-L-homoserine + H2O = L-threonine + phosphate</text>
        <dbReference type="Rhea" id="RHEA:10840"/>
        <dbReference type="ChEBI" id="CHEBI:15377"/>
        <dbReference type="ChEBI" id="CHEBI:43474"/>
        <dbReference type="ChEBI" id="CHEBI:57590"/>
        <dbReference type="ChEBI" id="CHEBI:57926"/>
        <dbReference type="EC" id="4.2.3.1"/>
    </reaction>
</comment>
<comment type="similarity">
    <text evidence="4">Belongs to the threonine synthase family.</text>
</comment>
<dbReference type="GO" id="GO:0030170">
    <property type="term" value="F:pyridoxal phosphate binding"/>
    <property type="evidence" value="ECO:0007669"/>
    <property type="project" value="InterPro"/>
</dbReference>
<comment type="pathway">
    <text evidence="3">Amino-acid biosynthesis; L-threonine biosynthesis; L-threonine from L-aspartate: step 5/5.</text>
</comment>
<dbReference type="Pfam" id="PF00291">
    <property type="entry name" value="PALP"/>
    <property type="match status" value="1"/>
</dbReference>
<dbReference type="EC" id="4.2.3.1" evidence="5 11"/>
<dbReference type="UniPathway" id="UPA00050">
    <property type="reaction ID" value="UER00065"/>
</dbReference>
<comment type="cofactor">
    <cofactor evidence="1 12">
        <name>pyridoxal 5'-phosphate</name>
        <dbReference type="ChEBI" id="CHEBI:597326"/>
    </cofactor>
</comment>
<organism evidence="15 16">
    <name type="scientific">Terrisporobacter othiniensis</name>
    <dbReference type="NCBI Taxonomy" id="1577792"/>
    <lineage>
        <taxon>Bacteria</taxon>
        <taxon>Bacillati</taxon>
        <taxon>Bacillota</taxon>
        <taxon>Clostridia</taxon>
        <taxon>Peptostreptococcales</taxon>
        <taxon>Peptostreptococcaceae</taxon>
        <taxon>Terrisporobacter</taxon>
    </lineage>
</organism>
<dbReference type="STRING" id="1577792.QX51_15790"/>
<dbReference type="InterPro" id="IPR001926">
    <property type="entry name" value="TrpB-like_PALP"/>
</dbReference>
<keyword evidence="9 12" id="KW-0663">Pyridoxal phosphate</keyword>
<dbReference type="AlphaFoldDB" id="A0A0B3W1C7"/>
<gene>
    <name evidence="15" type="ORF">QX51_15790</name>
</gene>
<dbReference type="EMBL" id="JWHR01000122">
    <property type="protein sequence ID" value="KHS56092.1"/>
    <property type="molecule type" value="Genomic_DNA"/>
</dbReference>
<keyword evidence="16" id="KW-1185">Reference proteome</keyword>
<dbReference type="Pfam" id="PF14821">
    <property type="entry name" value="Thr_synth_N"/>
    <property type="match status" value="1"/>
</dbReference>
<keyword evidence="7" id="KW-0028">Amino-acid biosynthesis</keyword>
<dbReference type="Gene3D" id="3.90.1380.10">
    <property type="entry name" value="Threonine synthase, N-terminal domain"/>
    <property type="match status" value="1"/>
</dbReference>
<comment type="caution">
    <text evidence="15">The sequence shown here is derived from an EMBL/GenBank/DDBJ whole genome shotgun (WGS) entry which is preliminary data.</text>
</comment>
<feature type="domain" description="Tryptophan synthase beta chain-like PALP" evidence="13">
    <location>
        <begin position="100"/>
        <end position="419"/>
    </location>
</feature>
<accession>A0A0B3W1C7</accession>
<evidence type="ECO:0000256" key="6">
    <source>
        <dbReference type="ARBA" id="ARBA00018679"/>
    </source>
</evidence>
<evidence type="ECO:0000259" key="14">
    <source>
        <dbReference type="Pfam" id="PF14821"/>
    </source>
</evidence>
<dbReference type="PANTHER" id="PTHR43515">
    <property type="entry name" value="THREONINE SYNTHASE-LIKE 1"/>
    <property type="match status" value="1"/>
</dbReference>
<dbReference type="InterPro" id="IPR037158">
    <property type="entry name" value="Thr_synth_N_sf"/>
</dbReference>
<evidence type="ECO:0000259" key="13">
    <source>
        <dbReference type="Pfam" id="PF00291"/>
    </source>
</evidence>
<evidence type="ECO:0000256" key="4">
    <source>
        <dbReference type="ARBA" id="ARBA00005517"/>
    </source>
</evidence>
<dbReference type="Gene3D" id="3.40.50.1100">
    <property type="match status" value="2"/>
</dbReference>